<evidence type="ECO:0000313" key="4">
    <source>
        <dbReference type="Proteomes" id="UP001500037"/>
    </source>
</evidence>
<dbReference type="InterPro" id="IPR036388">
    <property type="entry name" value="WH-like_DNA-bd_sf"/>
</dbReference>
<dbReference type="Proteomes" id="UP001500037">
    <property type="component" value="Unassembled WGS sequence"/>
</dbReference>
<dbReference type="Pfam" id="PF01047">
    <property type="entry name" value="MarR"/>
    <property type="match status" value="1"/>
</dbReference>
<dbReference type="EMBL" id="BAAALF010000139">
    <property type="protein sequence ID" value="GAA1260405.1"/>
    <property type="molecule type" value="Genomic_DNA"/>
</dbReference>
<keyword evidence="4" id="KW-1185">Reference proteome</keyword>
<evidence type="ECO:0000259" key="2">
    <source>
        <dbReference type="PROSITE" id="PS50995"/>
    </source>
</evidence>
<reference evidence="3 4" key="1">
    <citation type="journal article" date="2019" name="Int. J. Syst. Evol. Microbiol.">
        <title>The Global Catalogue of Microorganisms (GCM) 10K type strain sequencing project: providing services to taxonomists for standard genome sequencing and annotation.</title>
        <authorList>
            <consortium name="The Broad Institute Genomics Platform"/>
            <consortium name="The Broad Institute Genome Sequencing Center for Infectious Disease"/>
            <person name="Wu L."/>
            <person name="Ma J."/>
        </authorList>
    </citation>
    <scope>NUCLEOTIDE SEQUENCE [LARGE SCALE GENOMIC DNA]</scope>
    <source>
        <strain evidence="3 4">JCM 13004</strain>
    </source>
</reference>
<dbReference type="PANTHER" id="PTHR33164">
    <property type="entry name" value="TRANSCRIPTIONAL REGULATOR, MARR FAMILY"/>
    <property type="match status" value="1"/>
</dbReference>
<evidence type="ECO:0000313" key="3">
    <source>
        <dbReference type="EMBL" id="GAA1260405.1"/>
    </source>
</evidence>
<feature type="region of interest" description="Disordered" evidence="1">
    <location>
        <begin position="24"/>
        <end position="82"/>
    </location>
</feature>
<dbReference type="SMART" id="SM00347">
    <property type="entry name" value="HTH_MARR"/>
    <property type="match status" value="1"/>
</dbReference>
<feature type="compositionally biased region" description="Low complexity" evidence="1">
    <location>
        <begin position="50"/>
        <end position="68"/>
    </location>
</feature>
<dbReference type="PROSITE" id="PS50995">
    <property type="entry name" value="HTH_MARR_2"/>
    <property type="match status" value="1"/>
</dbReference>
<gene>
    <name evidence="3" type="ORF">GCM10009665_57950</name>
</gene>
<feature type="domain" description="HTH marR-type" evidence="2">
    <location>
        <begin position="89"/>
        <end position="228"/>
    </location>
</feature>
<sequence length="239" mass="24828">MRGTAAHMLSLAHHVTGSLLLRTDTLGALPPPRSPRMTSSPTDHADRRATGPAGTPAAGPASDPATDAVVGAGIDTGSGTVTEGAADGVAELADELTRAIKRIRRRTIHQLEPYGITPGQSRALRVLAHAEACETPGRAMRLSELADRLNIAPRSATTVVDALEQAGLVERIPDPADRRAVGLALTTDGRAALERLAQVRQAVAEEYFSDTDPADVAVMLRVLPAAEAAHRAPAAGCGR</sequence>
<evidence type="ECO:0000256" key="1">
    <source>
        <dbReference type="SAM" id="MobiDB-lite"/>
    </source>
</evidence>
<comment type="caution">
    <text evidence="3">The sequence shown here is derived from an EMBL/GenBank/DDBJ whole genome shotgun (WGS) entry which is preliminary data.</text>
</comment>
<dbReference type="SUPFAM" id="SSF46785">
    <property type="entry name" value="Winged helix' DNA-binding domain"/>
    <property type="match status" value="1"/>
</dbReference>
<dbReference type="InterPro" id="IPR039422">
    <property type="entry name" value="MarR/SlyA-like"/>
</dbReference>
<dbReference type="InterPro" id="IPR036390">
    <property type="entry name" value="WH_DNA-bd_sf"/>
</dbReference>
<dbReference type="PANTHER" id="PTHR33164:SF103">
    <property type="entry name" value="REGULATORY PROTEIN MARR"/>
    <property type="match status" value="1"/>
</dbReference>
<dbReference type="InterPro" id="IPR000835">
    <property type="entry name" value="HTH_MarR-typ"/>
</dbReference>
<organism evidence="3 4">
    <name type="scientific">Kitasatospora nipponensis</name>
    <dbReference type="NCBI Taxonomy" id="258049"/>
    <lineage>
        <taxon>Bacteria</taxon>
        <taxon>Bacillati</taxon>
        <taxon>Actinomycetota</taxon>
        <taxon>Actinomycetes</taxon>
        <taxon>Kitasatosporales</taxon>
        <taxon>Streptomycetaceae</taxon>
        <taxon>Kitasatospora</taxon>
    </lineage>
</organism>
<accession>A0ABN1WQK3</accession>
<dbReference type="Gene3D" id="1.10.10.10">
    <property type="entry name" value="Winged helix-like DNA-binding domain superfamily/Winged helix DNA-binding domain"/>
    <property type="match status" value="1"/>
</dbReference>
<name>A0ABN1WQK3_9ACTN</name>
<protein>
    <recommendedName>
        <fullName evidence="2">HTH marR-type domain-containing protein</fullName>
    </recommendedName>
</protein>
<dbReference type="PRINTS" id="PR00598">
    <property type="entry name" value="HTHMARR"/>
</dbReference>
<proteinExistence type="predicted"/>